<protein>
    <submittedName>
        <fullName evidence="3">Uncharacterized protein</fullName>
    </submittedName>
</protein>
<accession>A0AAN6WZ98</accession>
<reference evidence="3" key="1">
    <citation type="journal article" date="2023" name="Mol. Phylogenet. Evol.">
        <title>Genome-scale phylogeny and comparative genomics of the fungal order Sordariales.</title>
        <authorList>
            <person name="Hensen N."/>
            <person name="Bonometti L."/>
            <person name="Westerberg I."/>
            <person name="Brannstrom I.O."/>
            <person name="Guillou S."/>
            <person name="Cros-Aarteil S."/>
            <person name="Calhoun S."/>
            <person name="Haridas S."/>
            <person name="Kuo A."/>
            <person name="Mondo S."/>
            <person name="Pangilinan J."/>
            <person name="Riley R."/>
            <person name="LaButti K."/>
            <person name="Andreopoulos B."/>
            <person name="Lipzen A."/>
            <person name="Chen C."/>
            <person name="Yan M."/>
            <person name="Daum C."/>
            <person name="Ng V."/>
            <person name="Clum A."/>
            <person name="Steindorff A."/>
            <person name="Ohm R.A."/>
            <person name="Martin F."/>
            <person name="Silar P."/>
            <person name="Natvig D.O."/>
            <person name="Lalanne C."/>
            <person name="Gautier V."/>
            <person name="Ament-Velasquez S.L."/>
            <person name="Kruys A."/>
            <person name="Hutchinson M.I."/>
            <person name="Powell A.J."/>
            <person name="Barry K."/>
            <person name="Miller A.N."/>
            <person name="Grigoriev I.V."/>
            <person name="Debuchy R."/>
            <person name="Gladieux P."/>
            <person name="Hiltunen Thoren M."/>
            <person name="Johannesson H."/>
        </authorList>
    </citation>
    <scope>NUCLEOTIDE SEQUENCE</scope>
    <source>
        <strain evidence="3">PSN309</strain>
    </source>
</reference>
<feature type="compositionally biased region" description="Low complexity" evidence="1">
    <location>
        <begin position="13"/>
        <end position="22"/>
    </location>
</feature>
<feature type="region of interest" description="Disordered" evidence="1">
    <location>
        <begin position="68"/>
        <end position="87"/>
    </location>
</feature>
<keyword evidence="2" id="KW-0812">Transmembrane</keyword>
<dbReference type="Proteomes" id="UP001302126">
    <property type="component" value="Unassembled WGS sequence"/>
</dbReference>
<dbReference type="AlphaFoldDB" id="A0AAN6WZ98"/>
<name>A0AAN6WZ98_9PEZI</name>
<dbReference type="EMBL" id="MU864366">
    <property type="protein sequence ID" value="KAK4190378.1"/>
    <property type="molecule type" value="Genomic_DNA"/>
</dbReference>
<organism evidence="3 4">
    <name type="scientific">Podospora australis</name>
    <dbReference type="NCBI Taxonomy" id="1536484"/>
    <lineage>
        <taxon>Eukaryota</taxon>
        <taxon>Fungi</taxon>
        <taxon>Dikarya</taxon>
        <taxon>Ascomycota</taxon>
        <taxon>Pezizomycotina</taxon>
        <taxon>Sordariomycetes</taxon>
        <taxon>Sordariomycetidae</taxon>
        <taxon>Sordariales</taxon>
        <taxon>Podosporaceae</taxon>
        <taxon>Podospora</taxon>
    </lineage>
</organism>
<gene>
    <name evidence="3" type="ORF">QBC35DRAFT_471792</name>
</gene>
<feature type="compositionally biased region" description="Basic and acidic residues" evidence="1">
    <location>
        <begin position="116"/>
        <end position="125"/>
    </location>
</feature>
<evidence type="ECO:0000256" key="1">
    <source>
        <dbReference type="SAM" id="MobiDB-lite"/>
    </source>
</evidence>
<reference evidence="3" key="2">
    <citation type="submission" date="2023-05" db="EMBL/GenBank/DDBJ databases">
        <authorList>
            <consortium name="Lawrence Berkeley National Laboratory"/>
            <person name="Steindorff A."/>
            <person name="Hensen N."/>
            <person name="Bonometti L."/>
            <person name="Westerberg I."/>
            <person name="Brannstrom I.O."/>
            <person name="Guillou S."/>
            <person name="Cros-Aarteil S."/>
            <person name="Calhoun S."/>
            <person name="Haridas S."/>
            <person name="Kuo A."/>
            <person name="Mondo S."/>
            <person name="Pangilinan J."/>
            <person name="Riley R."/>
            <person name="Labutti K."/>
            <person name="Andreopoulos B."/>
            <person name="Lipzen A."/>
            <person name="Chen C."/>
            <person name="Yanf M."/>
            <person name="Daum C."/>
            <person name="Ng V."/>
            <person name="Clum A."/>
            <person name="Ohm R."/>
            <person name="Martin F."/>
            <person name="Silar P."/>
            <person name="Natvig D."/>
            <person name="Lalanne C."/>
            <person name="Gautier V."/>
            <person name="Ament-Velasquez S.L."/>
            <person name="Kruys A."/>
            <person name="Hutchinson M.I."/>
            <person name="Powell A.J."/>
            <person name="Barry K."/>
            <person name="Miller A.N."/>
            <person name="Grigoriev I.V."/>
            <person name="Debuchy R."/>
            <person name="Gladieux P."/>
            <person name="Thoren M.H."/>
            <person name="Johannesson H."/>
        </authorList>
    </citation>
    <scope>NUCLEOTIDE SEQUENCE</scope>
    <source>
        <strain evidence="3">PSN309</strain>
    </source>
</reference>
<feature type="transmembrane region" description="Helical" evidence="2">
    <location>
        <begin position="34"/>
        <end position="56"/>
    </location>
</feature>
<sequence>MGTRNSKPPSPTPITTKPPSSAPLTRFAASRIEIVLIALGIFLLVVQLLGVLWFAFRRRSGLSLFYSTSTSTTSTTSSGRDHSRPSSPCLFKEAFPEALSHEPLLSSSSSLAARHNNREDRVQHRGKRSFLERFRKASEDIANAVQYELMELGRRVSAHGRAVASVSRRGSREPERVRDEEFGLMNGQQRDQGFDGSGWRDPCYPIENDDMAIATGVMTRTN</sequence>
<keyword evidence="2" id="KW-1133">Transmembrane helix</keyword>
<feature type="region of interest" description="Disordered" evidence="1">
    <location>
        <begin position="106"/>
        <end position="125"/>
    </location>
</feature>
<evidence type="ECO:0000313" key="3">
    <source>
        <dbReference type="EMBL" id="KAK4190378.1"/>
    </source>
</evidence>
<comment type="caution">
    <text evidence="3">The sequence shown here is derived from an EMBL/GenBank/DDBJ whole genome shotgun (WGS) entry which is preliminary data.</text>
</comment>
<proteinExistence type="predicted"/>
<feature type="compositionally biased region" description="Low complexity" evidence="1">
    <location>
        <begin position="68"/>
        <end position="78"/>
    </location>
</feature>
<evidence type="ECO:0000313" key="4">
    <source>
        <dbReference type="Proteomes" id="UP001302126"/>
    </source>
</evidence>
<evidence type="ECO:0000256" key="2">
    <source>
        <dbReference type="SAM" id="Phobius"/>
    </source>
</evidence>
<keyword evidence="2" id="KW-0472">Membrane</keyword>
<feature type="region of interest" description="Disordered" evidence="1">
    <location>
        <begin position="1"/>
        <end position="22"/>
    </location>
</feature>
<keyword evidence="4" id="KW-1185">Reference proteome</keyword>